<evidence type="ECO:0000256" key="2">
    <source>
        <dbReference type="ARBA" id="ARBA00010742"/>
    </source>
</evidence>
<dbReference type="InterPro" id="IPR001638">
    <property type="entry name" value="Solute-binding_3/MltF_N"/>
</dbReference>
<dbReference type="Gene3D" id="3.40.190.10">
    <property type="entry name" value="Periplasmic binding protein-like II"/>
    <property type="match status" value="2"/>
</dbReference>
<dbReference type="SUPFAM" id="SSF53850">
    <property type="entry name" value="Periplasmic binding protein-like II"/>
    <property type="match status" value="1"/>
</dbReference>
<accession>A0ABY5Y1V3</accession>
<name>A0ABY5Y1V3_9BACT</name>
<feature type="signal peptide" evidence="4">
    <location>
        <begin position="1"/>
        <end position="20"/>
    </location>
</feature>
<reference evidence="6" key="1">
    <citation type="submission" date="2020-12" db="EMBL/GenBank/DDBJ databases">
        <title>Taurinivorans muris gen. nov., sp. nov., fundamental and realized metabolic niche of a ubiquitous sulfidogenic bacterium in the murine intestine.</title>
        <authorList>
            <person name="Ye H."/>
            <person name="Hanson B.T."/>
            <person name="Loy A."/>
        </authorList>
    </citation>
    <scope>NUCLEOTIDE SEQUENCE</scope>
    <source>
        <strain evidence="6">LT0009</strain>
    </source>
</reference>
<dbReference type="PANTHER" id="PTHR30024:SF47">
    <property type="entry name" value="TAURINE-BINDING PERIPLASMIC PROTEIN"/>
    <property type="match status" value="1"/>
</dbReference>
<dbReference type="Pfam" id="PF12974">
    <property type="entry name" value="Phosphonate-bd"/>
    <property type="match status" value="1"/>
</dbReference>
<sequence length="307" mass="34538">MKNIFIFLSFVFLFPFSAFAENTIKIGSMPASDSLLLYVGVEEKIFEKYGLNVEIIPFQSAIELGAAMRSGAIDGYFTCIINAALQHLSGTPQTIIATTSYARPTQRHFALVVSPKKNISSLEELRGKSVAIAKDTIVDFLLTQFLISRNLNDTFVERNDIRSIAMRLQLLMAGQIDSALLPEPLVSTLESRGATVLLDDTNLKLPLAVISFAQNRLTKERYDSFRKALDECADLINADPLKYKETMLKYKLLSPDVKDTYVMLSFDKNNTPCHLPTEQELDLYFTWLFERKLISAKPSANDLLPQF</sequence>
<dbReference type="RefSeq" id="WP_334315768.1">
    <property type="nucleotide sequence ID" value="NZ_CP065938.1"/>
</dbReference>
<gene>
    <name evidence="6" type="ORF">JBF11_02290</name>
</gene>
<protein>
    <submittedName>
        <fullName evidence="6">ABC transporter substrate-binding protein</fullName>
    </submittedName>
</protein>
<evidence type="ECO:0000259" key="5">
    <source>
        <dbReference type="SMART" id="SM00062"/>
    </source>
</evidence>
<dbReference type="PANTHER" id="PTHR30024">
    <property type="entry name" value="ALIPHATIC SULFONATES-BINDING PROTEIN-RELATED"/>
    <property type="match status" value="1"/>
</dbReference>
<comment type="similarity">
    <text evidence="2">Belongs to the bacterial solute-binding protein SsuA/TauA family.</text>
</comment>
<keyword evidence="3 4" id="KW-0732">Signal</keyword>
<comment type="subcellular location">
    <subcellularLocation>
        <location evidence="1">Periplasm</location>
    </subcellularLocation>
</comment>
<evidence type="ECO:0000256" key="3">
    <source>
        <dbReference type="ARBA" id="ARBA00022729"/>
    </source>
</evidence>
<evidence type="ECO:0000313" key="7">
    <source>
        <dbReference type="Proteomes" id="UP001058120"/>
    </source>
</evidence>
<evidence type="ECO:0000256" key="1">
    <source>
        <dbReference type="ARBA" id="ARBA00004418"/>
    </source>
</evidence>
<keyword evidence="7" id="KW-1185">Reference proteome</keyword>
<feature type="domain" description="Solute-binding protein family 3/N-terminal" evidence="5">
    <location>
        <begin position="23"/>
        <end position="256"/>
    </location>
</feature>
<feature type="chain" id="PRO_5047194279" evidence="4">
    <location>
        <begin position="21"/>
        <end position="307"/>
    </location>
</feature>
<dbReference type="Proteomes" id="UP001058120">
    <property type="component" value="Chromosome"/>
</dbReference>
<dbReference type="EMBL" id="CP065938">
    <property type="protein sequence ID" value="UWX06167.1"/>
    <property type="molecule type" value="Genomic_DNA"/>
</dbReference>
<organism evidence="6 7">
    <name type="scientific">Taurinivorans muris</name>
    <dbReference type="NCBI Taxonomy" id="2787751"/>
    <lineage>
        <taxon>Bacteria</taxon>
        <taxon>Pseudomonadati</taxon>
        <taxon>Thermodesulfobacteriota</taxon>
        <taxon>Desulfovibrionia</taxon>
        <taxon>Desulfovibrionales</taxon>
        <taxon>Desulfovibrionaceae</taxon>
        <taxon>Taurinivorans</taxon>
    </lineage>
</organism>
<dbReference type="SMART" id="SM00062">
    <property type="entry name" value="PBPb"/>
    <property type="match status" value="1"/>
</dbReference>
<evidence type="ECO:0000256" key="4">
    <source>
        <dbReference type="SAM" id="SignalP"/>
    </source>
</evidence>
<proteinExistence type="inferred from homology"/>
<evidence type="ECO:0000313" key="6">
    <source>
        <dbReference type="EMBL" id="UWX06167.1"/>
    </source>
</evidence>